<dbReference type="Gene3D" id="3.30.70.270">
    <property type="match status" value="1"/>
</dbReference>
<accession>B9Z5M4</accession>
<evidence type="ECO:0000259" key="2">
    <source>
        <dbReference type="PROSITE" id="PS50883"/>
    </source>
</evidence>
<dbReference type="Pfam" id="PF05228">
    <property type="entry name" value="CHASE4"/>
    <property type="match status" value="1"/>
</dbReference>
<proteinExistence type="predicted"/>
<dbReference type="Pfam" id="PF00990">
    <property type="entry name" value="GGDEF"/>
    <property type="match status" value="1"/>
</dbReference>
<evidence type="ECO:0000256" key="1">
    <source>
        <dbReference type="SAM" id="Phobius"/>
    </source>
</evidence>
<keyword evidence="1" id="KW-0812">Transmembrane</keyword>
<sequence>MLRRLLMRLAHALGNPTLLMTLLMVLGLVGTWRLLDSTIAQSDRGYLQLTGELLERNLLKQRNTLGHNLTEYNAWDDMYHAVSGPSLNIAWLRTNLTGSIYRTLDIQLGVITDAQGKPLYAVRNGAIEETPNLALPFSARQWQHLVQMAARFEPLGNEGYPTTFFRDTAPNPLTHQTEPRLLMLALQRIVPETTEPDAALPARYLLFAKDIGPAQLEDIAGDLRLEQLQVDFSAAAKRPGALAVPGTEGQTLAYLTWQQELPGNRLQTALLPRALLLLVVLIAIALLLLRVSRQLTLRHQRTTARLISQGQVLRELVAERENKSDPLDVYLKLLCQKLAATLDVSRVSVWRYQPDHQELECLIGIDRDADHHFAGALLHFAAHPDYFSALHRERYLSASHATSDPRLASMRDYLLEHTVCSMLDAAVTLAGTHYGVICVEDRNKREAWHPDEINFVCSSADVVALMMESGARLQAEGELHRHAYYDRFTGLPNRARLLMQLDELAQSRSESPVFGCLILALDALPNLNELYGHDTGDQVILLLCERLARLAEPGELVARVAENRFCLILLGKDESSINRRVTAINETLNLPLDVNAQLIGVRVSAGLALSPQDSKEPLRLLEHAELAMQISRSSIQGGWVRFHEDMSTDWHRRHLLINELRQAIGTHQLFLCYQPYHDLKTRRTRGAEALLRWHHPEHGFISPGEFIPLAEDSGVIVPLGEWALREACQQTAKWRQGGQPEFTISVNVSLLQLEDPHFADLVAGILATAHLPPSALELEVTETLALRQSGSIEDNIRRLKALGVSLAIDDFGTGYASFSYLRRFPAEKIKIDKQFLDQVPDNHQDAAIVRMIVAMGHSLGAMVTGEGIENERQLAFLAEIGCDYAQGFHLSKPLEQHAMSRYLSHNAVVVSNGQQTPTTL</sequence>
<dbReference type="AlphaFoldDB" id="B9Z5M4"/>
<keyword evidence="1" id="KW-1133">Transmembrane helix</keyword>
<gene>
    <name evidence="4" type="ORF">FuraDRAFT_2659</name>
</gene>
<dbReference type="InterPro" id="IPR000160">
    <property type="entry name" value="GGDEF_dom"/>
</dbReference>
<dbReference type="GO" id="GO:0071111">
    <property type="term" value="F:cyclic-guanylate-specific phosphodiesterase activity"/>
    <property type="evidence" value="ECO:0007669"/>
    <property type="project" value="InterPro"/>
</dbReference>
<dbReference type="Gene3D" id="3.20.20.450">
    <property type="entry name" value="EAL domain"/>
    <property type="match status" value="1"/>
</dbReference>
<reference evidence="4 5" key="1">
    <citation type="submission" date="2009-02" db="EMBL/GenBank/DDBJ databases">
        <title>Sequencing of the draft genome and assembly of Lutiella nitroferrum 2002.</title>
        <authorList>
            <consortium name="US DOE Joint Genome Institute (JGI-PGF)"/>
            <person name="Lucas S."/>
            <person name="Copeland A."/>
            <person name="Lapidus A."/>
            <person name="Glavina del Rio T."/>
            <person name="Tice H."/>
            <person name="Bruce D."/>
            <person name="Goodwin L."/>
            <person name="Pitluck S."/>
            <person name="Larimer F."/>
            <person name="Land M.L."/>
            <person name="Hauser L."/>
            <person name="Coates J.D."/>
        </authorList>
    </citation>
    <scope>NUCLEOTIDE SEQUENCE [LARGE SCALE GENOMIC DNA]</scope>
    <source>
        <strain evidence="4 5">2002</strain>
    </source>
</reference>
<feature type="transmembrane region" description="Helical" evidence="1">
    <location>
        <begin position="270"/>
        <end position="291"/>
    </location>
</feature>
<comment type="caution">
    <text evidence="4">The sequence shown here is derived from an EMBL/GenBank/DDBJ whole genome shotgun (WGS) entry which is preliminary data.</text>
</comment>
<dbReference type="InterPro" id="IPR043128">
    <property type="entry name" value="Rev_trsase/Diguanyl_cyclase"/>
</dbReference>
<dbReference type="SUPFAM" id="SSF141868">
    <property type="entry name" value="EAL domain-like"/>
    <property type="match status" value="1"/>
</dbReference>
<dbReference type="SMART" id="SM00267">
    <property type="entry name" value="GGDEF"/>
    <property type="match status" value="1"/>
</dbReference>
<dbReference type="SUPFAM" id="SSF55073">
    <property type="entry name" value="Nucleotide cyclase"/>
    <property type="match status" value="1"/>
</dbReference>
<dbReference type="InterPro" id="IPR001633">
    <property type="entry name" value="EAL_dom"/>
</dbReference>
<dbReference type="PROSITE" id="PS50883">
    <property type="entry name" value="EAL"/>
    <property type="match status" value="1"/>
</dbReference>
<dbReference type="SUPFAM" id="SSF55781">
    <property type="entry name" value="GAF domain-like"/>
    <property type="match status" value="1"/>
</dbReference>
<dbReference type="eggNOG" id="COG5001">
    <property type="taxonomic scope" value="Bacteria"/>
</dbReference>
<dbReference type="InterPro" id="IPR003018">
    <property type="entry name" value="GAF"/>
</dbReference>
<feature type="transmembrane region" description="Helical" evidence="1">
    <location>
        <begin position="12"/>
        <end position="35"/>
    </location>
</feature>
<evidence type="ECO:0000313" key="5">
    <source>
        <dbReference type="Proteomes" id="UP000003165"/>
    </source>
</evidence>
<dbReference type="NCBIfam" id="TIGR00254">
    <property type="entry name" value="GGDEF"/>
    <property type="match status" value="1"/>
</dbReference>
<dbReference type="InterPro" id="IPR035919">
    <property type="entry name" value="EAL_sf"/>
</dbReference>
<dbReference type="CDD" id="cd01949">
    <property type="entry name" value="GGDEF"/>
    <property type="match status" value="1"/>
</dbReference>
<feature type="domain" description="EAL" evidence="2">
    <location>
        <begin position="653"/>
        <end position="907"/>
    </location>
</feature>
<dbReference type="InterPro" id="IPR007892">
    <property type="entry name" value="CHASE4"/>
</dbReference>
<dbReference type="PANTHER" id="PTHR33121">
    <property type="entry name" value="CYCLIC DI-GMP PHOSPHODIESTERASE PDEF"/>
    <property type="match status" value="1"/>
</dbReference>
<dbReference type="SMART" id="SM00052">
    <property type="entry name" value="EAL"/>
    <property type="match status" value="1"/>
</dbReference>
<dbReference type="PANTHER" id="PTHR33121:SF71">
    <property type="entry name" value="OXYGEN SENSOR PROTEIN DOSP"/>
    <property type="match status" value="1"/>
</dbReference>
<evidence type="ECO:0000259" key="3">
    <source>
        <dbReference type="PROSITE" id="PS50887"/>
    </source>
</evidence>
<organism evidence="4 5">
    <name type="scientific">Pseudogulbenkiania ferrooxidans 2002</name>
    <dbReference type="NCBI Taxonomy" id="279714"/>
    <lineage>
        <taxon>Bacteria</taxon>
        <taxon>Pseudomonadati</taxon>
        <taxon>Pseudomonadota</taxon>
        <taxon>Betaproteobacteria</taxon>
        <taxon>Neisseriales</taxon>
        <taxon>Chromobacteriaceae</taxon>
        <taxon>Pseudogulbenkiania</taxon>
    </lineage>
</organism>
<dbReference type="InterPro" id="IPR029787">
    <property type="entry name" value="Nucleotide_cyclase"/>
</dbReference>
<feature type="domain" description="GGDEF" evidence="3">
    <location>
        <begin position="512"/>
        <end position="644"/>
    </location>
</feature>
<dbReference type="EMBL" id="ACIS01000007">
    <property type="protein sequence ID" value="EEG07871.1"/>
    <property type="molecule type" value="Genomic_DNA"/>
</dbReference>
<dbReference type="eggNOG" id="COG2203">
    <property type="taxonomic scope" value="Bacteria"/>
</dbReference>
<dbReference type="CDD" id="cd01948">
    <property type="entry name" value="EAL"/>
    <property type="match status" value="1"/>
</dbReference>
<dbReference type="PROSITE" id="PS50887">
    <property type="entry name" value="GGDEF"/>
    <property type="match status" value="1"/>
</dbReference>
<dbReference type="Pfam" id="PF01590">
    <property type="entry name" value="GAF"/>
    <property type="match status" value="1"/>
</dbReference>
<keyword evidence="1" id="KW-0472">Membrane</keyword>
<dbReference type="Gene3D" id="3.30.450.40">
    <property type="match status" value="1"/>
</dbReference>
<dbReference type="Pfam" id="PF00563">
    <property type="entry name" value="EAL"/>
    <property type="match status" value="1"/>
</dbReference>
<name>B9Z5M4_9NEIS</name>
<keyword evidence="5" id="KW-1185">Reference proteome</keyword>
<dbReference type="InterPro" id="IPR029016">
    <property type="entry name" value="GAF-like_dom_sf"/>
</dbReference>
<dbReference type="Proteomes" id="UP000003165">
    <property type="component" value="Unassembled WGS sequence"/>
</dbReference>
<dbReference type="InterPro" id="IPR050706">
    <property type="entry name" value="Cyclic-di-GMP_PDE-like"/>
</dbReference>
<evidence type="ECO:0000313" key="4">
    <source>
        <dbReference type="EMBL" id="EEG07871.1"/>
    </source>
</evidence>
<protein>
    <submittedName>
        <fullName evidence="4">Diguanylate cyclase/phosphodiesterase with GAF sensor</fullName>
    </submittedName>
</protein>